<evidence type="ECO:0000313" key="6">
    <source>
        <dbReference type="EMBL" id="GFG30566.1"/>
    </source>
</evidence>
<dbReference type="InterPro" id="IPR039776">
    <property type="entry name" value="Pds5"/>
</dbReference>
<dbReference type="InterPro" id="IPR011989">
    <property type="entry name" value="ARM-like"/>
</dbReference>
<gene>
    <name evidence="6" type="ORF">Cfor_10484</name>
</gene>
<dbReference type="PANTHER" id="PTHR12663">
    <property type="entry name" value="ANDROGEN INDUCED INHIBITOR OF PROLIFERATION AS3 / PDS5-RELATED"/>
    <property type="match status" value="1"/>
</dbReference>
<evidence type="ECO:0000313" key="7">
    <source>
        <dbReference type="Proteomes" id="UP000502823"/>
    </source>
</evidence>
<dbReference type="Pfam" id="PF20168">
    <property type="entry name" value="PDS5"/>
    <property type="match status" value="2"/>
</dbReference>
<keyword evidence="7" id="KW-1185">Reference proteome</keyword>
<name>A0A6L2PDS8_COPFO</name>
<comment type="caution">
    <text evidence="6">The sequence shown here is derived from an EMBL/GenBank/DDBJ whole genome shotgun (WGS) entry which is preliminary data.</text>
</comment>
<keyword evidence="2" id="KW-0132">Cell division</keyword>
<reference evidence="7" key="1">
    <citation type="submission" date="2020-01" db="EMBL/GenBank/DDBJ databases">
        <title>Draft genome sequence of the Termite Coptotermes fromosanus.</title>
        <authorList>
            <person name="Itakura S."/>
            <person name="Yosikawa Y."/>
            <person name="Umezawa K."/>
        </authorList>
    </citation>
    <scope>NUCLEOTIDE SEQUENCE [LARGE SCALE GENOMIC DNA]</scope>
</reference>
<proteinExistence type="predicted"/>
<dbReference type="Proteomes" id="UP000502823">
    <property type="component" value="Unassembled WGS sequence"/>
</dbReference>
<dbReference type="PANTHER" id="PTHR12663:SF0">
    <property type="entry name" value="PRECOCIOUS DISSOCIATION OF SISTERS 5, ISOFORM A"/>
    <property type="match status" value="1"/>
</dbReference>
<evidence type="ECO:0000256" key="4">
    <source>
        <dbReference type="ARBA" id="ARBA00023242"/>
    </source>
</evidence>
<dbReference type="GO" id="GO:0000785">
    <property type="term" value="C:chromatin"/>
    <property type="evidence" value="ECO:0007669"/>
    <property type="project" value="TreeGrafter"/>
</dbReference>
<evidence type="ECO:0000256" key="5">
    <source>
        <dbReference type="ARBA" id="ARBA00023306"/>
    </source>
</evidence>
<dbReference type="SUPFAM" id="SSF48371">
    <property type="entry name" value="ARM repeat"/>
    <property type="match status" value="1"/>
</dbReference>
<protein>
    <submittedName>
        <fullName evidence="6">Uncharacterized protein</fullName>
    </submittedName>
</protein>
<dbReference type="InterPro" id="IPR016024">
    <property type="entry name" value="ARM-type_fold"/>
</dbReference>
<dbReference type="GO" id="GO:0006281">
    <property type="term" value="P:DNA repair"/>
    <property type="evidence" value="ECO:0007669"/>
    <property type="project" value="TreeGrafter"/>
</dbReference>
<sequence length="1221" mass="139898">MPYPMHCRYDLCTVISNPCYLAKKFGQVEENDDVDYNEEIFCIYVPKVVRSFSFQMQRVGENVHKEHAAQKVSEIKSVYDDDDDDDDLVASALEATTVTLAHTLQAMGQDEGMYQQYIPLALHLAEDYFLMHQSKDVQLLIACCIADVLRVYAPEAPYKDPEQVKTIFLFLIKQLSGLKDPKDPAFKRYFYLLENLAYVKSFNMCFELEDCQEIFCALFSLMFKIVNVLLAVLPQLECKLKSAQEGERLGAVALLARMFSERDSNLARHHTQLWKAFLGSRFNDISVAIRTKCVQYSMHFLLNHPELRRDITETLKMRQHDSEENVRYEVVMAIVTTAKRDFEVVSDSEDLLEFVKERTLDKKFKIRKEAMTGLAMIYKKHLNDADVPQATKKAVTWIKDKILHGYYMTGMEDRLLVERLLNTCLVPFQLPAEERMKKLYHLLGTIDENATKAFIELQKHQLAVRRSVSEWLELHRRPQSAERDKEMAARVTVLSRFLPEPVKAQEFLTKFSVNLMRDPALLQGMETIVRPDISCKDCADTTSLVLKKLGQPVMTNLYYNTVKMLLERISSVMVDHQALKLLVGYIEDCLKGGNLIEEVGLHPNTAGERGLKLLVMLSFVFPCHFLHEDVLRHLTSFLSMEDETVAPLVLSVFTFLGKYKPIGELFGDLMRELIPICKQFAVTGTTKQAKQAIRCLYVNLAHGQDAVFSEILERIKENLNPNSEHFRTAIVALGHVAYNLPDKYPVHIKNIVSRKVVKELLVRESGINSHLLGSDAEWCREEELPEETRCKLEGLKTMARWLLGLKADELSAQKTFRMLNAFIVNQGDLLQQGKLSKAELAWLRLGAGCAMLKICEQKGVGDQFNAEQFYHLSLLMTDEIPQVREIFAAKLHKGLSKGIPNNRCLPLDFMGYYALAGQEQDKRIKAQIRQHMVSDINKRREYIKSLPVWSTGGPTERGMGQLAHILPDYMLVFAVPVLAHDPEFTSNEDVEQLTRVRQCLWFILEPLMTKNEFYCFGFYKNLIERMKNHKDALKGEDDSMNHKLWAVCDLAMGLLLSKTTNYEMKEFPADTRVPTMYFRRHEDALWVNAKSYLPPDMQVHAPKMKPGLPMSVVDTSASGMKLVTRGKVRGRTLKQQQGVGINETDVKEEGMLECIDAEPSEASDTKIQLPGMEEECGSECDEPPPKRAVDMYLLFLFLQSPFLSIFWYRFGSEVMKHVQTL</sequence>
<evidence type="ECO:0000256" key="2">
    <source>
        <dbReference type="ARBA" id="ARBA00022618"/>
    </source>
</evidence>
<comment type="subcellular location">
    <subcellularLocation>
        <location evidence="1">Nucleus</location>
    </subcellularLocation>
</comment>
<keyword evidence="4" id="KW-0539">Nucleus</keyword>
<accession>A0A6L2PDS8</accession>
<dbReference type="Gene3D" id="1.25.10.10">
    <property type="entry name" value="Leucine-rich Repeat Variant"/>
    <property type="match status" value="1"/>
</dbReference>
<keyword evidence="5" id="KW-0131">Cell cycle</keyword>
<evidence type="ECO:0000256" key="3">
    <source>
        <dbReference type="ARBA" id="ARBA00022776"/>
    </source>
</evidence>
<dbReference type="OrthoDB" id="200660at2759"/>
<evidence type="ECO:0000256" key="1">
    <source>
        <dbReference type="ARBA" id="ARBA00004123"/>
    </source>
</evidence>
<dbReference type="InParanoid" id="A0A6L2PDS8"/>
<dbReference type="FunCoup" id="A0A6L2PDS8">
    <property type="interactions" value="1835"/>
</dbReference>
<organism evidence="6 7">
    <name type="scientific">Coptotermes formosanus</name>
    <name type="common">Formosan subterranean termite</name>
    <dbReference type="NCBI Taxonomy" id="36987"/>
    <lineage>
        <taxon>Eukaryota</taxon>
        <taxon>Metazoa</taxon>
        <taxon>Ecdysozoa</taxon>
        <taxon>Arthropoda</taxon>
        <taxon>Hexapoda</taxon>
        <taxon>Insecta</taxon>
        <taxon>Pterygota</taxon>
        <taxon>Neoptera</taxon>
        <taxon>Polyneoptera</taxon>
        <taxon>Dictyoptera</taxon>
        <taxon>Blattodea</taxon>
        <taxon>Blattoidea</taxon>
        <taxon>Termitoidae</taxon>
        <taxon>Rhinotermitidae</taxon>
        <taxon>Coptotermes</taxon>
    </lineage>
</organism>
<dbReference type="GO" id="GO:0051301">
    <property type="term" value="P:cell division"/>
    <property type="evidence" value="ECO:0007669"/>
    <property type="project" value="UniProtKB-KW"/>
</dbReference>
<dbReference type="GO" id="GO:0007064">
    <property type="term" value="P:mitotic sister chromatid cohesion"/>
    <property type="evidence" value="ECO:0007669"/>
    <property type="project" value="InterPro"/>
</dbReference>
<dbReference type="AlphaFoldDB" id="A0A6L2PDS8"/>
<keyword evidence="3" id="KW-0498">Mitosis</keyword>
<dbReference type="CDD" id="cd19953">
    <property type="entry name" value="PDS5"/>
    <property type="match status" value="1"/>
</dbReference>
<dbReference type="EMBL" id="BLKM01010564">
    <property type="protein sequence ID" value="GFG30566.1"/>
    <property type="molecule type" value="Genomic_DNA"/>
</dbReference>
<dbReference type="GO" id="GO:0005634">
    <property type="term" value="C:nucleus"/>
    <property type="evidence" value="ECO:0007669"/>
    <property type="project" value="UniProtKB-SubCell"/>
</dbReference>